<reference evidence="1 2" key="1">
    <citation type="submission" date="2017-09" db="EMBL/GenBank/DDBJ databases">
        <title>Biodiversity and function of Thalassospira species in the particle-attached aromatic-hydrocarbon-degrading consortia from the surface seawater of the South China Sea.</title>
        <authorList>
            <person name="Dong C."/>
            <person name="Liu R."/>
            <person name="Shao Z."/>
        </authorList>
    </citation>
    <scope>NUCLEOTIDE SEQUENCE [LARGE SCALE GENOMIC DNA]</scope>
    <source>
        <strain evidence="1 2">CSC1P2</strain>
    </source>
</reference>
<evidence type="ECO:0000313" key="2">
    <source>
        <dbReference type="Proteomes" id="UP000233597"/>
    </source>
</evidence>
<comment type="caution">
    <text evidence="1">The sequence shown here is derived from an EMBL/GenBank/DDBJ whole genome shotgun (WGS) entry which is preliminary data.</text>
</comment>
<dbReference type="Proteomes" id="UP000233597">
    <property type="component" value="Unassembled WGS sequence"/>
</dbReference>
<dbReference type="AlphaFoldDB" id="A0A2N3KY89"/>
<dbReference type="RefSeq" id="WP_101264485.1">
    <property type="nucleotide sequence ID" value="NZ_NWTK01000002.1"/>
</dbReference>
<dbReference type="EMBL" id="NWTK01000002">
    <property type="protein sequence ID" value="PKR55436.1"/>
    <property type="molecule type" value="Genomic_DNA"/>
</dbReference>
<name>A0A2N3KY89_9PROT</name>
<organism evidence="1 2">
    <name type="scientific">Thalassospira marina</name>
    <dbReference type="NCBI Taxonomy" id="2048283"/>
    <lineage>
        <taxon>Bacteria</taxon>
        <taxon>Pseudomonadati</taxon>
        <taxon>Pseudomonadota</taxon>
        <taxon>Alphaproteobacteria</taxon>
        <taxon>Rhodospirillales</taxon>
        <taxon>Thalassospiraceae</taxon>
        <taxon>Thalassospira</taxon>
    </lineage>
</organism>
<gene>
    <name evidence="1" type="ORF">COO20_04500</name>
</gene>
<sequence length="70" mass="7808">MTLTHETQRAMELSSTLLNSTDAGERLEACNAIAQFSGEISSNKVRMFLASSYQAYVHRVAREHYEQGVA</sequence>
<evidence type="ECO:0000313" key="1">
    <source>
        <dbReference type="EMBL" id="PKR55436.1"/>
    </source>
</evidence>
<accession>A0A2N3KY89</accession>
<proteinExistence type="predicted"/>
<protein>
    <submittedName>
        <fullName evidence="1">Uncharacterized protein</fullName>
    </submittedName>
</protein>